<dbReference type="Proteomes" id="UP001651158">
    <property type="component" value="Unassembled WGS sequence"/>
</dbReference>
<protein>
    <recommendedName>
        <fullName evidence="2">WH1 domain-containing protein</fullName>
    </recommendedName>
</protein>
<accession>A0ABR4QSA8</accession>
<dbReference type="SUPFAM" id="SSF50729">
    <property type="entry name" value="PH domain-like"/>
    <property type="match status" value="1"/>
</dbReference>
<organism evidence="3 4">
    <name type="scientific">Taenia crassiceps</name>
    <dbReference type="NCBI Taxonomy" id="6207"/>
    <lineage>
        <taxon>Eukaryota</taxon>
        <taxon>Metazoa</taxon>
        <taxon>Spiralia</taxon>
        <taxon>Lophotrochozoa</taxon>
        <taxon>Platyhelminthes</taxon>
        <taxon>Cestoda</taxon>
        <taxon>Eucestoda</taxon>
        <taxon>Cyclophyllidea</taxon>
        <taxon>Taeniidae</taxon>
        <taxon>Taenia</taxon>
    </lineage>
</organism>
<dbReference type="PROSITE" id="PS50229">
    <property type="entry name" value="WH1"/>
    <property type="match status" value="1"/>
</dbReference>
<evidence type="ECO:0000259" key="2">
    <source>
        <dbReference type="PROSITE" id="PS50229"/>
    </source>
</evidence>
<dbReference type="InterPro" id="IPR011993">
    <property type="entry name" value="PH-like_dom_sf"/>
</dbReference>
<evidence type="ECO:0000313" key="3">
    <source>
        <dbReference type="EMBL" id="KAL5112544.1"/>
    </source>
</evidence>
<evidence type="ECO:0000256" key="1">
    <source>
        <dbReference type="SAM" id="MobiDB-lite"/>
    </source>
</evidence>
<dbReference type="EMBL" id="JAKROA010000001">
    <property type="protein sequence ID" value="KAL5112544.1"/>
    <property type="molecule type" value="Genomic_DNA"/>
</dbReference>
<feature type="domain" description="WH1" evidence="2">
    <location>
        <begin position="18"/>
        <end position="125"/>
    </location>
</feature>
<dbReference type="InterPro" id="IPR000697">
    <property type="entry name" value="WH1/EVH1_dom"/>
</dbReference>
<evidence type="ECO:0000313" key="4">
    <source>
        <dbReference type="Proteomes" id="UP001651158"/>
    </source>
</evidence>
<dbReference type="Pfam" id="PF00568">
    <property type="entry name" value="WH1"/>
    <property type="match status" value="1"/>
</dbReference>
<feature type="region of interest" description="Disordered" evidence="1">
    <location>
        <begin position="233"/>
        <end position="256"/>
    </location>
</feature>
<gene>
    <name evidence="3" type="ORF">TcWFU_007553</name>
</gene>
<sequence length="315" mass="35061">MSISALLTPSEKQRFVNQVSPNVTICMACVARLYKVEHWRWVRVSSGVATLQEDSSLRVVSIAFYDIFKNKKIIKTDLFREMGYQECGPQFHSFNGVTGPLGLAFACSKEAHDLFTSVQAKLIPSSFETKKILRFVKWVKQNSHRFAGNEKEAVNFEMNEFRHSEHIGMDSDGKGFKVEALNQELAMELLDLLRMTARNENDVAAVSKLITSCGTTKAQKALEIHNYLELGQSNQSRPAPLPPPSQQQASDGRSGLLSSITNFDVSQLKQVREGDKGESLPNKGSDVVDSIGMALAQMLANRRMHLNGCDSDEES</sequence>
<reference evidence="3 4" key="1">
    <citation type="journal article" date="2022" name="Front. Cell. Infect. Microbiol.">
        <title>The Genomes of Two Strains of Taenia crassiceps the Animal Model for the Study of Human Cysticercosis.</title>
        <authorList>
            <person name="Bobes R.J."/>
            <person name="Estrada K."/>
            <person name="Rios-Valencia D.G."/>
            <person name="Calderon-Gallegos A."/>
            <person name="de la Torre P."/>
            <person name="Carrero J.C."/>
            <person name="Sanchez-Flores A."/>
            <person name="Laclette J.P."/>
        </authorList>
    </citation>
    <scope>NUCLEOTIDE SEQUENCE [LARGE SCALE GENOMIC DNA]</scope>
    <source>
        <strain evidence="3">WFUcys</strain>
    </source>
</reference>
<comment type="caution">
    <text evidence="3">The sequence shown here is derived from an EMBL/GenBank/DDBJ whole genome shotgun (WGS) entry which is preliminary data.</text>
</comment>
<proteinExistence type="predicted"/>
<name>A0ABR4QSA8_9CEST</name>
<keyword evidence="4" id="KW-1185">Reference proteome</keyword>
<dbReference type="Gene3D" id="2.30.29.30">
    <property type="entry name" value="Pleckstrin-homology domain (PH domain)/Phosphotyrosine-binding domain (PTB)"/>
    <property type="match status" value="1"/>
</dbReference>